<feature type="transmembrane region" description="Helical" evidence="2">
    <location>
        <begin position="355"/>
        <end position="376"/>
    </location>
</feature>
<feature type="compositionally biased region" description="Basic and acidic residues" evidence="1">
    <location>
        <begin position="316"/>
        <end position="329"/>
    </location>
</feature>
<keyword evidence="2" id="KW-0472">Membrane</keyword>
<keyword evidence="2" id="KW-0812">Transmembrane</keyword>
<feature type="chain" id="PRO_5043537725" evidence="3">
    <location>
        <begin position="24"/>
        <end position="416"/>
    </location>
</feature>
<evidence type="ECO:0000256" key="3">
    <source>
        <dbReference type="SAM" id="SignalP"/>
    </source>
</evidence>
<feature type="signal peptide" evidence="3">
    <location>
        <begin position="1"/>
        <end position="23"/>
    </location>
</feature>
<dbReference type="NCBIfam" id="TIGR02867">
    <property type="entry name" value="spore_II_P"/>
    <property type="match status" value="1"/>
</dbReference>
<dbReference type="EMBL" id="CP158367">
    <property type="protein sequence ID" value="XBX75445.1"/>
    <property type="molecule type" value="Genomic_DNA"/>
</dbReference>
<reference evidence="4" key="1">
    <citation type="journal article" date="2013" name="Extremophiles">
        <title>Proteinivorax tanatarense gen. nov., sp. nov., an anaerobic, haloalkaliphilic, proteolytic bacterium isolated from a decaying algal bloom, and proposal of Proteinivoraceae fam. nov.</title>
        <authorList>
            <person name="Kevbrin V."/>
            <person name="Boltyanskaya Y."/>
            <person name="Zhilina T."/>
            <person name="Kolganova T."/>
            <person name="Lavrentjeva E."/>
            <person name="Kuznetsov B."/>
        </authorList>
    </citation>
    <scope>NUCLEOTIDE SEQUENCE</scope>
    <source>
        <strain evidence="4">Z-910T</strain>
    </source>
</reference>
<gene>
    <name evidence="4" type="primary">spoIIP</name>
    <name evidence="4" type="ORF">PRVXT_000568</name>
</gene>
<evidence type="ECO:0000313" key="4">
    <source>
        <dbReference type="EMBL" id="XBX75445.1"/>
    </source>
</evidence>
<keyword evidence="2" id="KW-1133">Transmembrane helix</keyword>
<feature type="region of interest" description="Disordered" evidence="1">
    <location>
        <begin position="309"/>
        <end position="344"/>
    </location>
</feature>
<protein>
    <submittedName>
        <fullName evidence="4">Stage II sporulation protein P</fullName>
    </submittedName>
</protein>
<dbReference type="RefSeq" id="WP_350344189.1">
    <property type="nucleotide sequence ID" value="NZ_CP158367.1"/>
</dbReference>
<name>A0AAU7VMZ9_9FIRM</name>
<dbReference type="InterPro" id="IPR010897">
    <property type="entry name" value="Spore_II_P"/>
</dbReference>
<reference evidence="4" key="2">
    <citation type="submission" date="2024-06" db="EMBL/GenBank/DDBJ databases">
        <authorList>
            <person name="Petrova K.O."/>
            <person name="Toshchakov S.V."/>
            <person name="Boltjanskaja Y.V."/>
            <person name="Kevbrin V."/>
        </authorList>
    </citation>
    <scope>NUCLEOTIDE SEQUENCE</scope>
    <source>
        <strain evidence="4">Z-910T</strain>
    </source>
</reference>
<feature type="region of interest" description="Disordered" evidence="1">
    <location>
        <begin position="78"/>
        <end position="103"/>
    </location>
</feature>
<dbReference type="Pfam" id="PF07454">
    <property type="entry name" value="SpoIIP"/>
    <property type="match status" value="1"/>
</dbReference>
<proteinExistence type="predicted"/>
<organism evidence="4">
    <name type="scientific">Proteinivorax tanatarense</name>
    <dbReference type="NCBI Taxonomy" id="1260629"/>
    <lineage>
        <taxon>Bacteria</taxon>
        <taxon>Bacillati</taxon>
        <taxon>Bacillota</taxon>
        <taxon>Clostridia</taxon>
        <taxon>Eubacteriales</taxon>
        <taxon>Proteinivoracaceae</taxon>
        <taxon>Proteinivorax</taxon>
    </lineage>
</organism>
<sequence length="416" mass="47247">MQKVKIFSLCMILSMLFPVFAVAEVETEDGSYYTLFDDEENILLKTGIVIQEGDKFVDHKNVTYEVYKVDEEQKKAWAKKKEEQQNPLELEEEDNEQSEGEAHSEIEAVGQFAQIEEADQRRIGLYYTHSGESFVPTEGYAQTDQTQGGIYEVGAALAETIEEFEVEVINDQTTHFPYSGSYRRSRRTVSELLEEDLDAIFDIHRDAAPWDGYYANIDGESVTQVLIVVGTQNPFYRANEGFAWWLKSVADEQTPGLMKGIFYARGDYNQDLHPRALLLEIGAHQNRREHAEEGARLFAPAIVETLYGEPEEAEEEKERLEEEAKIKPEGEEDDELDPKGMSTIDRGGPGGIGGIWQAILSLFLLAVAGGGIYLLISVGDTREIKRTLKKFFSKEFTNQIRRSSVKDREKDNEDKH</sequence>
<evidence type="ECO:0000256" key="1">
    <source>
        <dbReference type="SAM" id="MobiDB-lite"/>
    </source>
</evidence>
<feature type="compositionally biased region" description="Acidic residues" evidence="1">
    <location>
        <begin position="89"/>
        <end position="99"/>
    </location>
</feature>
<accession>A0AAU7VMZ9</accession>
<dbReference type="AlphaFoldDB" id="A0AAU7VMZ9"/>
<evidence type="ECO:0000256" key="2">
    <source>
        <dbReference type="SAM" id="Phobius"/>
    </source>
</evidence>
<keyword evidence="3" id="KW-0732">Signal</keyword>